<keyword evidence="3" id="KW-1185">Reference proteome</keyword>
<accession>A0A848I5E9</accession>
<keyword evidence="1" id="KW-0812">Transmembrane</keyword>
<comment type="caution">
    <text evidence="2">The sequence shown here is derived from an EMBL/GenBank/DDBJ whole genome shotgun (WGS) entry which is preliminary data.</text>
</comment>
<dbReference type="Proteomes" id="UP000544134">
    <property type="component" value="Unassembled WGS sequence"/>
</dbReference>
<gene>
    <name evidence="2" type="ORF">HHL24_00630</name>
</gene>
<protein>
    <submittedName>
        <fullName evidence="2">Uncharacterized protein</fullName>
    </submittedName>
</protein>
<name>A0A848I5E9_9BURK</name>
<evidence type="ECO:0000256" key="1">
    <source>
        <dbReference type="SAM" id="Phobius"/>
    </source>
</evidence>
<organism evidence="2 3">
    <name type="scientific">Paraburkholderia polaris</name>
    <dbReference type="NCBI Taxonomy" id="2728848"/>
    <lineage>
        <taxon>Bacteria</taxon>
        <taxon>Pseudomonadati</taxon>
        <taxon>Pseudomonadota</taxon>
        <taxon>Betaproteobacteria</taxon>
        <taxon>Burkholderiales</taxon>
        <taxon>Burkholderiaceae</taxon>
        <taxon>Paraburkholderia</taxon>
    </lineage>
</organism>
<dbReference type="AlphaFoldDB" id="A0A848I5E9"/>
<dbReference type="RefSeq" id="WP_169483448.1">
    <property type="nucleotide sequence ID" value="NZ_JABBGJ010000001.1"/>
</dbReference>
<sequence>MPVVFVPLRERVAMVIMGIQTQKIAFNDVDRLLVSHLTRRSVFFMKLIIVYFIIFSLSAIFFASDARAKCHAAQNDRNIFKASQISKNSVVAIERRDGDYPIVLVVYNLVDSGLCKKSEFARYSIEGSVPTVESLFFYKLDGEINLFAIVSWAINNRGEGAYGTLYQVYAYRKSNDGSLKENKKIAEDNELTGIDGYDNWRQSKFLYKTAADVKRALSNFHGRN</sequence>
<keyword evidence="1" id="KW-0472">Membrane</keyword>
<evidence type="ECO:0000313" key="2">
    <source>
        <dbReference type="EMBL" id="NML96472.1"/>
    </source>
</evidence>
<feature type="transmembrane region" description="Helical" evidence="1">
    <location>
        <begin position="43"/>
        <end position="63"/>
    </location>
</feature>
<keyword evidence="1" id="KW-1133">Transmembrane helix</keyword>
<dbReference type="EMBL" id="JABBGJ010000001">
    <property type="protein sequence ID" value="NML96472.1"/>
    <property type="molecule type" value="Genomic_DNA"/>
</dbReference>
<reference evidence="2 3" key="1">
    <citation type="submission" date="2020-04" db="EMBL/GenBank/DDBJ databases">
        <title>Paraburkholderia sp. RP-4-7 isolated from soil.</title>
        <authorList>
            <person name="Dahal R.H."/>
        </authorList>
    </citation>
    <scope>NUCLEOTIDE SEQUENCE [LARGE SCALE GENOMIC DNA]</scope>
    <source>
        <strain evidence="2 3">RP-4-7</strain>
    </source>
</reference>
<evidence type="ECO:0000313" key="3">
    <source>
        <dbReference type="Proteomes" id="UP000544134"/>
    </source>
</evidence>
<proteinExistence type="predicted"/>